<protein>
    <submittedName>
        <fullName evidence="1">Uncharacterized protein</fullName>
    </submittedName>
</protein>
<proteinExistence type="predicted"/>
<organism evidence="1 2">
    <name type="scientific">Peronosclerospora sorghi</name>
    <dbReference type="NCBI Taxonomy" id="230839"/>
    <lineage>
        <taxon>Eukaryota</taxon>
        <taxon>Sar</taxon>
        <taxon>Stramenopiles</taxon>
        <taxon>Oomycota</taxon>
        <taxon>Peronosporomycetes</taxon>
        <taxon>Peronosporales</taxon>
        <taxon>Peronosporaceae</taxon>
        <taxon>Peronosclerospora</taxon>
    </lineage>
</organism>
<dbReference type="Proteomes" id="UP001163321">
    <property type="component" value="Chromosome 6"/>
</dbReference>
<evidence type="ECO:0000313" key="2">
    <source>
        <dbReference type="Proteomes" id="UP001163321"/>
    </source>
</evidence>
<evidence type="ECO:0000313" key="1">
    <source>
        <dbReference type="EMBL" id="KAI9910364.1"/>
    </source>
</evidence>
<gene>
    <name evidence="1" type="ORF">PsorP6_010971</name>
</gene>
<comment type="caution">
    <text evidence="1">The sequence shown here is derived from an EMBL/GenBank/DDBJ whole genome shotgun (WGS) entry which is preliminary data.</text>
</comment>
<dbReference type="EMBL" id="CM047585">
    <property type="protein sequence ID" value="KAI9910364.1"/>
    <property type="molecule type" value="Genomic_DNA"/>
</dbReference>
<keyword evidence="2" id="KW-1185">Reference proteome</keyword>
<name>A0ACC0VV49_9STRA</name>
<accession>A0ACC0VV49</accession>
<reference evidence="1 2" key="1">
    <citation type="journal article" date="2022" name="bioRxiv">
        <title>The genome of the oomycete Peronosclerospora sorghi, a cosmopolitan pathogen of maize and sorghum, is inflated with dispersed pseudogenes.</title>
        <authorList>
            <person name="Fletcher K."/>
            <person name="Martin F."/>
            <person name="Isakeit T."/>
            <person name="Cavanaugh K."/>
            <person name="Magill C."/>
            <person name="Michelmore R."/>
        </authorList>
    </citation>
    <scope>NUCLEOTIDE SEQUENCE [LARGE SCALE GENOMIC DNA]</scope>
    <source>
        <strain evidence="1">P6</strain>
    </source>
</reference>
<sequence length="147" mass="16604">MSHMSHATSGQCHTATKTRIEAVMLWLIWHFATKLTSVRRKPEKGNVSSQRLRAPSLLPHTPWHRSRRVGDDKANHVLVVWKCAVIRTRGVPDFNTKSFGYCLECRTVHTDPVGVDSFPSDSLLELLNGLAIKVPVPRSLPHHEARK</sequence>